<feature type="transmembrane region" description="Helical" evidence="15">
    <location>
        <begin position="243"/>
        <end position="260"/>
    </location>
</feature>
<evidence type="ECO:0000256" key="6">
    <source>
        <dbReference type="ARBA" id="ARBA00022723"/>
    </source>
</evidence>
<evidence type="ECO:0000256" key="5">
    <source>
        <dbReference type="ARBA" id="ARBA00022692"/>
    </source>
</evidence>
<evidence type="ECO:0000256" key="2">
    <source>
        <dbReference type="ARBA" id="ARBA00004141"/>
    </source>
</evidence>
<evidence type="ECO:0000256" key="4">
    <source>
        <dbReference type="ARBA" id="ARBA00022448"/>
    </source>
</evidence>
<dbReference type="Pfam" id="PF08030">
    <property type="entry name" value="NAD_binding_6"/>
    <property type="match status" value="1"/>
</dbReference>
<evidence type="ECO:0000256" key="13">
    <source>
        <dbReference type="ARBA" id="ARBA00050970"/>
    </source>
</evidence>
<dbReference type="Pfam" id="PF01794">
    <property type="entry name" value="Ferric_reduct"/>
    <property type="match status" value="1"/>
</dbReference>
<dbReference type="GO" id="GO:0016020">
    <property type="term" value="C:membrane"/>
    <property type="evidence" value="ECO:0007669"/>
    <property type="project" value="UniProtKB-SubCell"/>
</dbReference>
<keyword evidence="5 15" id="KW-0812">Transmembrane</keyword>
<evidence type="ECO:0000256" key="11">
    <source>
        <dbReference type="ARBA" id="ARBA00023065"/>
    </source>
</evidence>
<evidence type="ECO:0000256" key="9">
    <source>
        <dbReference type="ARBA" id="ARBA00023002"/>
    </source>
</evidence>
<keyword evidence="12 15" id="KW-0472">Membrane</keyword>
<evidence type="ECO:0000256" key="12">
    <source>
        <dbReference type="ARBA" id="ARBA00023136"/>
    </source>
</evidence>
<feature type="transmembrane region" description="Helical" evidence="15">
    <location>
        <begin position="579"/>
        <end position="599"/>
    </location>
</feature>
<comment type="cofactor">
    <cofactor evidence="1">
        <name>FAD</name>
        <dbReference type="ChEBI" id="CHEBI:57692"/>
    </cofactor>
</comment>
<reference evidence="17" key="1">
    <citation type="journal article" date="2017" name="Plant J.">
        <title>Diverse functions of multidrug and toxin extrusion (MATE) transporters in citric acid efflux and metal homeostasis in Medicago truncatula.</title>
        <authorList>
            <person name="Wang J."/>
            <person name="Hou Q."/>
            <person name="Li P."/>
            <person name="Yang L."/>
            <person name="Sun X."/>
            <person name="Benedito V.A."/>
            <person name="Wen J."/>
            <person name="Chen B."/>
            <person name="Mysore K.S."/>
            <person name="Zhao J."/>
        </authorList>
    </citation>
    <scope>NUCLEOTIDE SEQUENCE</scope>
</reference>
<dbReference type="SFLD" id="SFLDS00052">
    <property type="entry name" value="Ferric_Reductase_Domain"/>
    <property type="match status" value="1"/>
</dbReference>
<dbReference type="InterPro" id="IPR013112">
    <property type="entry name" value="FAD-bd_8"/>
</dbReference>
<keyword evidence="7" id="KW-0249">Electron transport</keyword>
<feature type="transmembrane region" description="Helical" evidence="15">
    <location>
        <begin position="56"/>
        <end position="76"/>
    </location>
</feature>
<dbReference type="EC" id="1.16.1.7" evidence="14"/>
<dbReference type="InterPro" id="IPR039261">
    <property type="entry name" value="FNR_nucleotide-bd"/>
</dbReference>
<dbReference type="Gene3D" id="3.40.50.80">
    <property type="entry name" value="Nucleotide-binding domain of ferredoxin-NADP reductase (FNR) module"/>
    <property type="match status" value="1"/>
</dbReference>
<feature type="transmembrane region" description="Helical" evidence="15">
    <location>
        <begin position="7"/>
        <end position="27"/>
    </location>
</feature>
<evidence type="ECO:0000256" key="14">
    <source>
        <dbReference type="ARBA" id="ARBA00066905"/>
    </source>
</evidence>
<evidence type="ECO:0000256" key="1">
    <source>
        <dbReference type="ARBA" id="ARBA00001974"/>
    </source>
</evidence>
<comment type="similarity">
    <text evidence="3">Belongs to the ferric reductase (FRE) family.</text>
</comment>
<feature type="domain" description="FAD-binding FR-type" evidence="16">
    <location>
        <begin position="314"/>
        <end position="419"/>
    </location>
</feature>
<keyword evidence="4" id="KW-0813">Transport</keyword>
<comment type="subcellular location">
    <subcellularLocation>
        <location evidence="2">Membrane</location>
        <topology evidence="2">Multi-pass membrane protein</topology>
    </subcellularLocation>
</comment>
<dbReference type="ExpressionAtlas" id="A0A1S5XVB9">
    <property type="expression patterns" value="differential"/>
</dbReference>
<dbReference type="InterPro" id="IPR013130">
    <property type="entry name" value="Fe3_Rdtase_TM_dom"/>
</dbReference>
<evidence type="ECO:0000256" key="3">
    <source>
        <dbReference type="ARBA" id="ARBA00006278"/>
    </source>
</evidence>
<dbReference type="GO" id="GO:0140618">
    <property type="term" value="F:ferric-chelate reductase (NADH) activity"/>
    <property type="evidence" value="ECO:0007669"/>
    <property type="project" value="UniProtKB-EC"/>
</dbReference>
<protein>
    <recommendedName>
        <fullName evidence="14">ferric-chelate reductase (NADH)</fullName>
        <ecNumber evidence="14">1.16.1.7</ecNumber>
    </recommendedName>
</protein>
<evidence type="ECO:0000256" key="10">
    <source>
        <dbReference type="ARBA" id="ARBA00023004"/>
    </source>
</evidence>
<proteinExistence type="evidence at transcript level"/>
<evidence type="ECO:0000259" key="16">
    <source>
        <dbReference type="PROSITE" id="PS51384"/>
    </source>
</evidence>
<feature type="transmembrane region" description="Helical" evidence="15">
    <location>
        <begin position="267"/>
        <end position="287"/>
    </location>
</feature>
<dbReference type="Pfam" id="PF08022">
    <property type="entry name" value="FAD_binding_8"/>
    <property type="match status" value="1"/>
</dbReference>
<evidence type="ECO:0000256" key="8">
    <source>
        <dbReference type="ARBA" id="ARBA00022989"/>
    </source>
</evidence>
<dbReference type="PROSITE" id="PS51384">
    <property type="entry name" value="FAD_FR"/>
    <property type="match status" value="1"/>
</dbReference>
<dbReference type="GO" id="GO:0046872">
    <property type="term" value="F:metal ion binding"/>
    <property type="evidence" value="ECO:0007669"/>
    <property type="project" value="UniProtKB-KW"/>
</dbReference>
<dbReference type="FunFam" id="3.40.50.80:FF:000039">
    <property type="entry name" value="Ferric reduction oxidase 3"/>
    <property type="match status" value="1"/>
</dbReference>
<keyword evidence="9" id="KW-0560">Oxidoreductase</keyword>
<name>A0A1S5XVB9_MEDTR</name>
<keyword evidence="10" id="KW-0408">Iron</keyword>
<evidence type="ECO:0000256" key="7">
    <source>
        <dbReference type="ARBA" id="ARBA00022982"/>
    </source>
</evidence>
<feature type="transmembrane region" description="Helical" evidence="15">
    <location>
        <begin position="535"/>
        <end position="559"/>
    </location>
</feature>
<dbReference type="SUPFAM" id="SSF52343">
    <property type="entry name" value="Ferredoxin reductase-like, C-terminal NADP-linked domain"/>
    <property type="match status" value="1"/>
</dbReference>
<dbReference type="InterPro" id="IPR013121">
    <property type="entry name" value="Fe_red_NAD-bd_6"/>
</dbReference>
<dbReference type="AlphaFoldDB" id="A0A1S5XVB9"/>
<evidence type="ECO:0000256" key="15">
    <source>
        <dbReference type="SAM" id="Phobius"/>
    </source>
</evidence>
<dbReference type="GO" id="GO:0006811">
    <property type="term" value="P:monoatomic ion transport"/>
    <property type="evidence" value="ECO:0007669"/>
    <property type="project" value="UniProtKB-KW"/>
</dbReference>
<dbReference type="EMBL" id="KX641481">
    <property type="protein sequence ID" value="AQQ72608.1"/>
    <property type="molecule type" value="mRNA"/>
</dbReference>
<dbReference type="InterPro" id="IPR017927">
    <property type="entry name" value="FAD-bd_FR_type"/>
</dbReference>
<feature type="transmembrane region" description="Helical" evidence="15">
    <location>
        <begin position="202"/>
        <end position="223"/>
    </location>
</feature>
<organism evidence="17">
    <name type="scientific">Medicago truncatula</name>
    <name type="common">Barrel medic</name>
    <name type="synonym">Medicago tribuloides</name>
    <dbReference type="NCBI Taxonomy" id="3880"/>
    <lineage>
        <taxon>Eukaryota</taxon>
        <taxon>Viridiplantae</taxon>
        <taxon>Streptophyta</taxon>
        <taxon>Embryophyta</taxon>
        <taxon>Tracheophyta</taxon>
        <taxon>Spermatophyta</taxon>
        <taxon>Magnoliopsida</taxon>
        <taxon>eudicotyledons</taxon>
        <taxon>Gunneridae</taxon>
        <taxon>Pentapetalae</taxon>
        <taxon>rosids</taxon>
        <taxon>fabids</taxon>
        <taxon>Fabales</taxon>
        <taxon>Fabaceae</taxon>
        <taxon>Papilionoideae</taxon>
        <taxon>50 kb inversion clade</taxon>
        <taxon>NPAAA clade</taxon>
        <taxon>Hologalegina</taxon>
        <taxon>IRL clade</taxon>
        <taxon>Trifolieae</taxon>
        <taxon>Medicago</taxon>
    </lineage>
</organism>
<dbReference type="PANTHER" id="PTHR11972">
    <property type="entry name" value="NADPH OXIDASE"/>
    <property type="match status" value="1"/>
</dbReference>
<evidence type="ECO:0000313" key="17">
    <source>
        <dbReference type="EMBL" id="AQQ72608.1"/>
    </source>
</evidence>
<keyword evidence="11" id="KW-0406">Ion transport</keyword>
<dbReference type="PANTHER" id="PTHR11972:SF41">
    <property type="entry name" value="FERRIC REDUCTION OXIDASE 2"/>
    <property type="match status" value="1"/>
</dbReference>
<accession>A0A1S5XVB9</accession>
<dbReference type="SFLD" id="SFLDG01168">
    <property type="entry name" value="Ferric_reductase_subgroup_(FRE"/>
    <property type="match status" value="1"/>
</dbReference>
<dbReference type="InterPro" id="IPR050369">
    <property type="entry name" value="RBOH/FRE"/>
</dbReference>
<comment type="catalytic activity">
    <reaction evidence="13">
        <text>2 a Fe(II)-siderophore + NAD(+) + H(+) = 2 a Fe(III)-siderophore + NADH</text>
        <dbReference type="Rhea" id="RHEA:15061"/>
        <dbReference type="Rhea" id="RHEA-COMP:11342"/>
        <dbReference type="Rhea" id="RHEA-COMP:11344"/>
        <dbReference type="ChEBI" id="CHEBI:15378"/>
        <dbReference type="ChEBI" id="CHEBI:29033"/>
        <dbReference type="ChEBI" id="CHEBI:29034"/>
        <dbReference type="ChEBI" id="CHEBI:57540"/>
        <dbReference type="ChEBI" id="CHEBI:57945"/>
        <dbReference type="EC" id="1.16.1.7"/>
    </reaction>
</comment>
<feature type="transmembrane region" description="Helical" evidence="15">
    <location>
        <begin position="293"/>
        <end position="310"/>
    </location>
</feature>
<feature type="transmembrane region" description="Helical" evidence="15">
    <location>
        <begin position="161"/>
        <end position="181"/>
    </location>
</feature>
<gene>
    <name evidence="17" type="primary">FRO1</name>
</gene>
<feature type="transmembrane region" description="Helical" evidence="15">
    <location>
        <begin position="109"/>
        <end position="131"/>
    </location>
</feature>
<keyword evidence="8 15" id="KW-1133">Transmembrane helix</keyword>
<sequence length="733" mass="82694">MAREAQSIIRLLVVLLFLGCIMIWIMMPTNTFNLKWFPKIRGKADPTYFGAQGETILMYTFPVLLIATLGCVYLHIAKKSSNESNIEIRNGKKHGTTIWNRPMLVKGPLGIVSITEIAFLLMFIALLVWSFTTYLHIGFKTVAKTAAEYGNTVEQEKLYSVGIWLGLVGNICLAFLFFPVTRGSSVLPIFGLTSEGCIKYHIWLGHILMAIFTTHGICYITYWASTNKMSEMLIWTKDGVSNLAGEISLLAGLFLWIATIPRIRRKFFELFFYTHHLYIIFIIFYIFHVDISFSFTMLPSFYLFLVDRFLRFLQSRRGVRLLSSRILPCEGVELNFSKGHGLTYNPTSVMFINVPSISKLQWHPFTVTSNSKLEPEKLSVVIKCGGAWTQKLYQLLSNPSPIGRLGISVEGPYGPASTNYLRHDTLVMVSGGSGITPFFSIIRELIYLSNTFKCKTPNIVLISSFKNTSCLSMLDLILPISGTPSDISNIQLQIEAYITRDKEFKPDTPIHPQTLWLKPNPSDEPIHAMLGPNSWLWLGAIISSSFIIFLIIIGVITRYYIFPIDHNTNAIFSDPLRAFLNMLVICVSIAVVSSVAVLWNKQNAKEAKQIQNLEGSSPTVSPSSMIYNADRELESLPYQSLVEATNVHYGQRPDLKSKSFISRENIFDIFTRISIYLYELKSLFCFAGLLFEMKGSSVGVLVSGPKQMRQEVASICSSGLVENLHFESISFTW</sequence>
<keyword evidence="6" id="KW-0479">Metal-binding</keyword>
<dbReference type="CDD" id="cd06186">
    <property type="entry name" value="NOX_Duox_like_FAD_NADP"/>
    <property type="match status" value="1"/>
</dbReference>